<name>A0A1U9QSA6_STRNV</name>
<dbReference type="NCBIfam" id="TIGR03086">
    <property type="entry name" value="TIGR03086 family metal-binding protein"/>
    <property type="match status" value="1"/>
</dbReference>
<dbReference type="GO" id="GO:0046872">
    <property type="term" value="F:metal ion binding"/>
    <property type="evidence" value="ECO:0007669"/>
    <property type="project" value="InterPro"/>
</dbReference>
<dbReference type="RefSeq" id="WP_078075673.1">
    <property type="nucleotide sequence ID" value="NZ_CP018047.1"/>
</dbReference>
<dbReference type="Pfam" id="PF11716">
    <property type="entry name" value="MDMPI_N"/>
    <property type="match status" value="1"/>
</dbReference>
<keyword evidence="3" id="KW-1185">Reference proteome</keyword>
<evidence type="ECO:0000259" key="1">
    <source>
        <dbReference type="Pfam" id="PF11716"/>
    </source>
</evidence>
<evidence type="ECO:0000313" key="2">
    <source>
        <dbReference type="EMBL" id="AQU67138.1"/>
    </source>
</evidence>
<dbReference type="InterPro" id="IPR034660">
    <property type="entry name" value="DinB/YfiT-like"/>
</dbReference>
<dbReference type="AlphaFoldDB" id="A0A1U9QSA6"/>
<dbReference type="InterPro" id="IPR017520">
    <property type="entry name" value="CHP03086"/>
</dbReference>
<reference evidence="2 3" key="1">
    <citation type="submission" date="2016-11" db="EMBL/GenBank/DDBJ databases">
        <title>Complete genome sequence of Streptomyces niveus SCSIO 3406.</title>
        <authorList>
            <person name="Zhu Q."/>
            <person name="Cheng W."/>
            <person name="Song Y."/>
            <person name="Li Q."/>
            <person name="Ju J."/>
        </authorList>
    </citation>
    <scope>NUCLEOTIDE SEQUENCE [LARGE SCALE GENOMIC DNA]</scope>
    <source>
        <strain evidence="2 3">SCSIO 3406</strain>
    </source>
</reference>
<dbReference type="Proteomes" id="UP000189677">
    <property type="component" value="Chromosome"/>
</dbReference>
<sequence>MDDKISTLLEAAAADALPVLRGVRDDQLTLPTPCVEYDVHGLLDHLFQVITNFQALAGKGESDFGTAPEHLAADRRERFAAEIDRLIEAWAAPGAEDGLTGAMNMPARTVGAMALGDLTVHSWDLARATGQPYEPDAAVVRMLGVEFVALAPTARSMNVFGEPFAVAGDVTPFESLLAETGRDPGWRPPAAA</sequence>
<dbReference type="InterPro" id="IPR024344">
    <property type="entry name" value="MDMPI_metal-binding"/>
</dbReference>
<accession>A0A1U9QSA6</accession>
<evidence type="ECO:0000313" key="3">
    <source>
        <dbReference type="Proteomes" id="UP000189677"/>
    </source>
</evidence>
<organism evidence="2 3">
    <name type="scientific">Streptomyces niveus</name>
    <name type="common">Streptomyces spheroides</name>
    <dbReference type="NCBI Taxonomy" id="193462"/>
    <lineage>
        <taxon>Bacteria</taxon>
        <taxon>Bacillati</taxon>
        <taxon>Actinomycetota</taxon>
        <taxon>Actinomycetes</taxon>
        <taxon>Kitasatosporales</taxon>
        <taxon>Streptomycetaceae</taxon>
        <taxon>Streptomyces</taxon>
    </lineage>
</organism>
<dbReference type="OrthoDB" id="5185819at2"/>
<feature type="domain" description="Mycothiol-dependent maleylpyruvate isomerase metal-binding" evidence="1">
    <location>
        <begin position="10"/>
        <end position="126"/>
    </location>
</feature>
<dbReference type="NCBIfam" id="TIGR03083">
    <property type="entry name" value="maleylpyruvate isomerase family mycothiol-dependent enzyme"/>
    <property type="match status" value="1"/>
</dbReference>
<gene>
    <name evidence="2" type="ORF">BBN63_13690</name>
</gene>
<dbReference type="KEGG" id="snw:BBN63_13690"/>
<dbReference type="InterPro" id="IPR017517">
    <property type="entry name" value="Maleyloyr_isom"/>
</dbReference>
<proteinExistence type="predicted"/>
<dbReference type="SUPFAM" id="SSF109854">
    <property type="entry name" value="DinB/YfiT-like putative metalloenzymes"/>
    <property type="match status" value="1"/>
</dbReference>
<dbReference type="EMBL" id="CP018047">
    <property type="protein sequence ID" value="AQU67138.1"/>
    <property type="molecule type" value="Genomic_DNA"/>
</dbReference>
<dbReference type="Gene3D" id="1.20.120.450">
    <property type="entry name" value="dinb family like domain"/>
    <property type="match status" value="1"/>
</dbReference>
<protein>
    <submittedName>
        <fullName evidence="2">TIGR03086 family protein</fullName>
    </submittedName>
</protein>